<reference evidence="5 6" key="1">
    <citation type="journal article" date="2015" name="Nat. Commun.">
        <title>Outbred genome sequencing and CRISPR/Cas9 gene editing in butterflies.</title>
        <authorList>
            <person name="Li X."/>
            <person name="Fan D."/>
            <person name="Zhang W."/>
            <person name="Liu G."/>
            <person name="Zhang L."/>
            <person name="Zhao L."/>
            <person name="Fang X."/>
            <person name="Chen L."/>
            <person name="Dong Y."/>
            <person name="Chen Y."/>
            <person name="Ding Y."/>
            <person name="Zhao R."/>
            <person name="Feng M."/>
            <person name="Zhu Y."/>
            <person name="Feng Y."/>
            <person name="Jiang X."/>
            <person name="Zhu D."/>
            <person name="Xiang H."/>
            <person name="Feng X."/>
            <person name="Li S."/>
            <person name="Wang J."/>
            <person name="Zhang G."/>
            <person name="Kronforst M.R."/>
            <person name="Wang W."/>
        </authorList>
    </citation>
    <scope>NUCLEOTIDE SEQUENCE [LARGE SCALE GENOMIC DNA]</scope>
    <source>
        <strain evidence="5">Ya'a_city_454_Pm</strain>
        <tissue evidence="5">Whole body</tissue>
    </source>
</reference>
<dbReference type="EMBL" id="LADJ01012830">
    <property type="protein sequence ID" value="KPJ20987.1"/>
    <property type="molecule type" value="Genomic_DNA"/>
</dbReference>
<dbReference type="InterPro" id="IPR017853">
    <property type="entry name" value="GH"/>
</dbReference>
<comment type="caution">
    <text evidence="5">The sequence shown here is derived from an EMBL/GenBank/DDBJ whole genome shotgun (WGS) entry which is preliminary data.</text>
</comment>
<dbReference type="Gene3D" id="3.20.20.80">
    <property type="entry name" value="Glycosidases"/>
    <property type="match status" value="1"/>
</dbReference>
<dbReference type="Pfam" id="PF00232">
    <property type="entry name" value="Glyco_hydro_1"/>
    <property type="match status" value="1"/>
</dbReference>
<evidence type="ECO:0000256" key="1">
    <source>
        <dbReference type="ARBA" id="ARBA00010838"/>
    </source>
</evidence>
<evidence type="ECO:0000256" key="2">
    <source>
        <dbReference type="ARBA" id="ARBA00022801"/>
    </source>
</evidence>
<dbReference type="SUPFAM" id="SSF51445">
    <property type="entry name" value="(Trans)glycosidases"/>
    <property type="match status" value="1"/>
</dbReference>
<comment type="similarity">
    <text evidence="1 4">Belongs to the glycosyl hydrolase 1 family.</text>
</comment>
<evidence type="ECO:0000256" key="3">
    <source>
        <dbReference type="ARBA" id="ARBA00023295"/>
    </source>
</evidence>
<dbReference type="GO" id="GO:0005975">
    <property type="term" value="P:carbohydrate metabolic process"/>
    <property type="evidence" value="ECO:0007669"/>
    <property type="project" value="InterPro"/>
</dbReference>
<dbReference type="AlphaFoldDB" id="A0A0N1IQN9"/>
<name>A0A0N1IQN9_PAPMA</name>
<dbReference type="PANTHER" id="PTHR10353:SF36">
    <property type="entry name" value="LP05116P"/>
    <property type="match status" value="1"/>
</dbReference>
<keyword evidence="6" id="KW-1185">Reference proteome</keyword>
<evidence type="ECO:0000256" key="4">
    <source>
        <dbReference type="RuleBase" id="RU003690"/>
    </source>
</evidence>
<sequence>MVCPQRYFQTATTYGSSRSERITITSMGVDEHLGVPAARGWTNPLIADYFADYANYVFSLFGDRVKTWITINEAISVCDFAYNSGIIAPGIQEPIYGTYLCNKHILIAHAKAYRIYEKYYRPSQHGKVSFANNLLWIEPLTPADEELAELGLQHSVSLNDHVI</sequence>
<keyword evidence="2" id="KW-0378">Hydrolase</keyword>
<accession>A0A0N1IQN9</accession>
<dbReference type="PANTHER" id="PTHR10353">
    <property type="entry name" value="GLYCOSYL HYDROLASE"/>
    <property type="match status" value="1"/>
</dbReference>
<gene>
    <name evidence="5" type="ORF">RR48_00408</name>
</gene>
<dbReference type="GO" id="GO:0008422">
    <property type="term" value="F:beta-glucosidase activity"/>
    <property type="evidence" value="ECO:0007669"/>
    <property type="project" value="TreeGrafter"/>
</dbReference>
<evidence type="ECO:0000313" key="6">
    <source>
        <dbReference type="Proteomes" id="UP000053240"/>
    </source>
</evidence>
<dbReference type="InterPro" id="IPR001360">
    <property type="entry name" value="Glyco_hydro_1"/>
</dbReference>
<evidence type="ECO:0000313" key="5">
    <source>
        <dbReference type="EMBL" id="KPJ20987.1"/>
    </source>
</evidence>
<proteinExistence type="inferred from homology"/>
<protein>
    <submittedName>
        <fullName evidence="5">Myrosinase 1</fullName>
    </submittedName>
</protein>
<dbReference type="Proteomes" id="UP000053240">
    <property type="component" value="Unassembled WGS sequence"/>
</dbReference>
<organism evidence="5 6">
    <name type="scientific">Papilio machaon</name>
    <name type="common">Old World swallowtail butterfly</name>
    <dbReference type="NCBI Taxonomy" id="76193"/>
    <lineage>
        <taxon>Eukaryota</taxon>
        <taxon>Metazoa</taxon>
        <taxon>Ecdysozoa</taxon>
        <taxon>Arthropoda</taxon>
        <taxon>Hexapoda</taxon>
        <taxon>Insecta</taxon>
        <taxon>Pterygota</taxon>
        <taxon>Neoptera</taxon>
        <taxon>Endopterygota</taxon>
        <taxon>Lepidoptera</taxon>
        <taxon>Glossata</taxon>
        <taxon>Ditrysia</taxon>
        <taxon>Papilionoidea</taxon>
        <taxon>Papilionidae</taxon>
        <taxon>Papilioninae</taxon>
        <taxon>Papilio</taxon>
    </lineage>
</organism>
<keyword evidence="3" id="KW-0326">Glycosidase</keyword>
<dbReference type="InParanoid" id="A0A0N1IQN9"/>